<reference evidence="3" key="1">
    <citation type="journal article" date="2019" name="Int. J. Syst. Evol. Microbiol.">
        <title>The Global Catalogue of Microorganisms (GCM) 10K type strain sequencing project: providing services to taxonomists for standard genome sequencing and annotation.</title>
        <authorList>
            <consortium name="The Broad Institute Genomics Platform"/>
            <consortium name="The Broad Institute Genome Sequencing Center for Infectious Disease"/>
            <person name="Wu L."/>
            <person name="Ma J."/>
        </authorList>
    </citation>
    <scope>NUCLEOTIDE SEQUENCE [LARGE SCALE GENOMIC DNA]</scope>
    <source>
        <strain evidence="3">CCM 8653</strain>
    </source>
</reference>
<dbReference type="Proteomes" id="UP000632535">
    <property type="component" value="Unassembled WGS sequence"/>
</dbReference>
<sequence>MIEIIPTPRTPLVGRMVTVLDMMALLRVHAAARGTRFVAHASPGRGPRRGGDTATVQVGRGNRPLMEG</sequence>
<organism evidence="2 3">
    <name type="scientific">Isoptericola cucumis</name>
    <dbReference type="NCBI Taxonomy" id="1776856"/>
    <lineage>
        <taxon>Bacteria</taxon>
        <taxon>Bacillati</taxon>
        <taxon>Actinomycetota</taxon>
        <taxon>Actinomycetes</taxon>
        <taxon>Micrococcales</taxon>
        <taxon>Promicromonosporaceae</taxon>
        <taxon>Isoptericola</taxon>
    </lineage>
</organism>
<proteinExistence type="predicted"/>
<feature type="region of interest" description="Disordered" evidence="1">
    <location>
        <begin position="40"/>
        <end position="68"/>
    </location>
</feature>
<name>A0ABQ2BAH2_9MICO</name>
<dbReference type="EMBL" id="BMDG01000010">
    <property type="protein sequence ID" value="GGI09976.1"/>
    <property type="molecule type" value="Genomic_DNA"/>
</dbReference>
<keyword evidence="3" id="KW-1185">Reference proteome</keyword>
<evidence type="ECO:0000313" key="3">
    <source>
        <dbReference type="Proteomes" id="UP000632535"/>
    </source>
</evidence>
<gene>
    <name evidence="2" type="ORF">GCM10007368_28940</name>
</gene>
<comment type="caution">
    <text evidence="2">The sequence shown here is derived from an EMBL/GenBank/DDBJ whole genome shotgun (WGS) entry which is preliminary data.</text>
</comment>
<accession>A0ABQ2BAH2</accession>
<protein>
    <submittedName>
        <fullName evidence="2">Uncharacterized protein</fullName>
    </submittedName>
</protein>
<evidence type="ECO:0000313" key="2">
    <source>
        <dbReference type="EMBL" id="GGI09976.1"/>
    </source>
</evidence>
<evidence type="ECO:0000256" key="1">
    <source>
        <dbReference type="SAM" id="MobiDB-lite"/>
    </source>
</evidence>